<keyword evidence="7 9" id="KW-0472">Membrane</keyword>
<dbReference type="OMA" id="NIGNVGM"/>
<feature type="region of interest" description="Disordered" evidence="8">
    <location>
        <begin position="69"/>
        <end position="90"/>
    </location>
</feature>
<keyword evidence="11" id="KW-1185">Reference proteome</keyword>
<protein>
    <submittedName>
        <fullName evidence="10">Inositol 1,4,5-triphosphate receptor associated 2</fullName>
    </submittedName>
</protein>
<dbReference type="Pfam" id="PF05781">
    <property type="entry name" value="MRVI1"/>
    <property type="match status" value="1"/>
</dbReference>
<evidence type="ECO:0000256" key="2">
    <source>
        <dbReference type="ARBA" id="ARBA00004496"/>
    </source>
</evidence>
<evidence type="ECO:0000256" key="5">
    <source>
        <dbReference type="ARBA" id="ARBA00022989"/>
    </source>
</evidence>
<evidence type="ECO:0000256" key="4">
    <source>
        <dbReference type="ARBA" id="ARBA00022692"/>
    </source>
</evidence>
<keyword evidence="5 9" id="KW-1133">Transmembrane helix</keyword>
<evidence type="ECO:0000313" key="11">
    <source>
        <dbReference type="Proteomes" id="UP000694381"/>
    </source>
</evidence>
<evidence type="ECO:0000256" key="9">
    <source>
        <dbReference type="SAM" id="Phobius"/>
    </source>
</evidence>
<gene>
    <name evidence="10" type="primary">Irag2</name>
</gene>
<dbReference type="InterPro" id="IPR008677">
    <property type="entry name" value="MRVI1"/>
</dbReference>
<accession>A0A8C6QAU8</accession>
<evidence type="ECO:0000256" key="8">
    <source>
        <dbReference type="SAM" id="MobiDB-lite"/>
    </source>
</evidence>
<dbReference type="PANTHER" id="PTHR15352:SF3">
    <property type="entry name" value="INOSITOL 1,4,5-TRIPHOSPHATE RECEPTOR ASSOCIATED 2"/>
    <property type="match status" value="1"/>
</dbReference>
<organism evidence="10 11">
    <name type="scientific">Nannospalax galili</name>
    <name type="common">Northern Israeli blind subterranean mole rat</name>
    <name type="synonym">Spalax galili</name>
    <dbReference type="NCBI Taxonomy" id="1026970"/>
    <lineage>
        <taxon>Eukaryota</taxon>
        <taxon>Metazoa</taxon>
        <taxon>Chordata</taxon>
        <taxon>Craniata</taxon>
        <taxon>Vertebrata</taxon>
        <taxon>Euteleostomi</taxon>
        <taxon>Mammalia</taxon>
        <taxon>Eutheria</taxon>
        <taxon>Euarchontoglires</taxon>
        <taxon>Glires</taxon>
        <taxon>Rodentia</taxon>
        <taxon>Myomorpha</taxon>
        <taxon>Muroidea</taxon>
        <taxon>Spalacidae</taxon>
        <taxon>Spalacinae</taxon>
        <taxon>Nannospalax</taxon>
    </lineage>
</organism>
<evidence type="ECO:0000256" key="3">
    <source>
        <dbReference type="ARBA" id="ARBA00022490"/>
    </source>
</evidence>
<dbReference type="PANTHER" id="PTHR15352">
    <property type="entry name" value="LYMPHOID-RESTRICTED MEMBRANE PROTEIN, JAW1"/>
    <property type="match status" value="1"/>
</dbReference>
<feature type="compositionally biased region" description="Low complexity" evidence="8">
    <location>
        <begin position="78"/>
        <end position="90"/>
    </location>
</feature>
<keyword evidence="6" id="KW-0175">Coiled coil</keyword>
<dbReference type="GeneTree" id="ENSGT00530000063722"/>
<feature type="compositionally biased region" description="Basic and acidic residues" evidence="8">
    <location>
        <begin position="412"/>
        <end position="432"/>
    </location>
</feature>
<evidence type="ECO:0000256" key="7">
    <source>
        <dbReference type="ARBA" id="ARBA00023136"/>
    </source>
</evidence>
<keyword evidence="4 9" id="KW-0812">Transmembrane</keyword>
<dbReference type="AlphaFoldDB" id="A0A8C6QAU8"/>
<feature type="transmembrane region" description="Helical" evidence="9">
    <location>
        <begin position="464"/>
        <end position="484"/>
    </location>
</feature>
<dbReference type="Ensembl" id="ENSNGAT00000001109.1">
    <property type="protein sequence ID" value="ENSNGAP00000001091.1"/>
    <property type="gene ID" value="ENSNGAG00000000802.1"/>
</dbReference>
<dbReference type="Proteomes" id="UP000694381">
    <property type="component" value="Unassembled WGS sequence"/>
</dbReference>
<name>A0A8C6QAU8_NANGA</name>
<evidence type="ECO:0000256" key="1">
    <source>
        <dbReference type="ARBA" id="ARBA00004167"/>
    </source>
</evidence>
<sequence>TVCVKDPKREIGDGALDVTRGPKYPRLTGSAGLRTELPGCIRMSDDLRVGENGAGRLFSENLSRLREHLTLPSPGHTSSSESAVTSSDSGSEILHMASGDLDCKFLCEKEEETESAPAVTGTGPTRENITCQDSMTRDKAVTHLETGEELGTIDDHRKDRTAGETEASKLPAPSVKLVNFQQGDNTSANEKEVEAEFLRLSLGLKCDWFTLEKRVKLEERSRDLAEENLKKEITNCLKLLESLTPLCEDDNQAQEIIKKLEKSIMFLSQCATRVASRAEMLGAINQESRVSKAVEVMIQHVENLKRMYTKEHTELEELKQALLQSERSDCQIKKRSSSLNSKPSSLRRVTIASLPRNLGNVALVSGMENSDRFSRQSSSWRILGTKQSDHRPSLHRFISTYSWADEKCELKTKDKSEPPRDEMVEHVRKPSLSEKNSPSQWEASSVYGLVASWAAPLQASFRGAKALCLSVIFIVVFAALMSFLTGRFFQKSVAAAPTQEGDSWMSLEHILWPFTRLQHNGPPPV</sequence>
<reference evidence="10" key="1">
    <citation type="submission" date="2025-08" db="UniProtKB">
        <authorList>
            <consortium name="Ensembl"/>
        </authorList>
    </citation>
    <scope>IDENTIFICATION</scope>
</reference>
<keyword evidence="3" id="KW-0963">Cytoplasm</keyword>
<feature type="region of interest" description="Disordered" evidence="8">
    <location>
        <begin position="412"/>
        <end position="436"/>
    </location>
</feature>
<comment type="subcellular location">
    <subcellularLocation>
        <location evidence="2">Cytoplasm</location>
    </subcellularLocation>
    <subcellularLocation>
        <location evidence="1">Membrane</location>
        <topology evidence="1">Single-pass membrane protein</topology>
    </subcellularLocation>
</comment>
<dbReference type="GO" id="GO:0005789">
    <property type="term" value="C:endoplasmic reticulum membrane"/>
    <property type="evidence" value="ECO:0007669"/>
    <property type="project" value="TreeGrafter"/>
</dbReference>
<proteinExistence type="predicted"/>
<reference evidence="10" key="2">
    <citation type="submission" date="2025-09" db="UniProtKB">
        <authorList>
            <consortium name="Ensembl"/>
        </authorList>
    </citation>
    <scope>IDENTIFICATION</scope>
</reference>
<evidence type="ECO:0000256" key="6">
    <source>
        <dbReference type="ARBA" id="ARBA00023054"/>
    </source>
</evidence>
<evidence type="ECO:0000313" key="10">
    <source>
        <dbReference type="Ensembl" id="ENSNGAP00000001091.1"/>
    </source>
</evidence>